<dbReference type="InterPro" id="IPR022742">
    <property type="entry name" value="Hydrolase_4"/>
</dbReference>
<organism evidence="3 4">
    <name type="scientific">Paenibacillus apis</name>
    <dbReference type="NCBI Taxonomy" id="1792174"/>
    <lineage>
        <taxon>Bacteria</taxon>
        <taxon>Bacillati</taxon>
        <taxon>Bacillota</taxon>
        <taxon>Bacilli</taxon>
        <taxon>Bacillales</taxon>
        <taxon>Paenibacillaceae</taxon>
        <taxon>Paenibacillus</taxon>
    </lineage>
</organism>
<dbReference type="SUPFAM" id="SSF53474">
    <property type="entry name" value="alpha/beta-Hydrolases"/>
    <property type="match status" value="1"/>
</dbReference>
<dbReference type="EMBL" id="BORS01000002">
    <property type="protein sequence ID" value="GIO40925.1"/>
    <property type="molecule type" value="Genomic_DNA"/>
</dbReference>
<dbReference type="PANTHER" id="PTHR43798:SF31">
    <property type="entry name" value="AB HYDROLASE SUPERFAMILY PROTEIN YCLE"/>
    <property type="match status" value="1"/>
</dbReference>
<dbReference type="Proteomes" id="UP000678895">
    <property type="component" value="Unassembled WGS sequence"/>
</dbReference>
<evidence type="ECO:0000313" key="3">
    <source>
        <dbReference type="EMBL" id="GIO40925.1"/>
    </source>
</evidence>
<dbReference type="InterPro" id="IPR000073">
    <property type="entry name" value="AB_hydrolase_1"/>
</dbReference>
<keyword evidence="4" id="KW-1185">Reference proteome</keyword>
<dbReference type="InterPro" id="IPR029058">
    <property type="entry name" value="AB_hydrolase_fold"/>
</dbReference>
<dbReference type="AlphaFoldDB" id="A0A919Y2J3"/>
<evidence type="ECO:0000259" key="2">
    <source>
        <dbReference type="Pfam" id="PF12146"/>
    </source>
</evidence>
<protein>
    <submittedName>
        <fullName evidence="3">Alpha/beta hydrolase</fullName>
    </submittedName>
</protein>
<accession>A0A919Y2J3</accession>
<dbReference type="PRINTS" id="PR00111">
    <property type="entry name" value="ABHYDROLASE"/>
</dbReference>
<feature type="domain" description="Serine aminopeptidase S33" evidence="2">
    <location>
        <begin position="23"/>
        <end position="225"/>
    </location>
</feature>
<dbReference type="Gene3D" id="3.40.50.1820">
    <property type="entry name" value="alpha/beta hydrolase"/>
    <property type="match status" value="1"/>
</dbReference>
<evidence type="ECO:0000256" key="1">
    <source>
        <dbReference type="ARBA" id="ARBA00022801"/>
    </source>
</evidence>
<dbReference type="InterPro" id="IPR050266">
    <property type="entry name" value="AB_hydrolase_sf"/>
</dbReference>
<proteinExistence type="predicted"/>
<dbReference type="Pfam" id="PF12146">
    <property type="entry name" value="Hydrolase_4"/>
    <property type="match status" value="1"/>
</dbReference>
<comment type="caution">
    <text evidence="3">The sequence shown here is derived from an EMBL/GenBank/DDBJ whole genome shotgun (WGS) entry which is preliminary data.</text>
</comment>
<keyword evidence="1 3" id="KW-0378">Hydrolase</keyword>
<dbReference type="PANTHER" id="PTHR43798">
    <property type="entry name" value="MONOACYLGLYCEROL LIPASE"/>
    <property type="match status" value="1"/>
</dbReference>
<dbReference type="GO" id="GO:0016020">
    <property type="term" value="C:membrane"/>
    <property type="evidence" value="ECO:0007669"/>
    <property type="project" value="TreeGrafter"/>
</dbReference>
<sequence length="282" mass="32475">MFENKALNYKGCSIFYRVEIKEKADQWVIFLHGAGVDHRMFKEQVKIVPEEYNILLWDARSHGRSIPSTIKFSMKQLLDDLLKIMEIEQIHKAVFIGQSMGGNLAQDMAYYYPEKVHGLVLIDCTNNTAKISKMEKITLSVTKLMFELYPWKLLVRQSANACGLSQEVKEYVEECFYKVGKEALIDIVIGVTKCLHEDAAYKMKVPFLLLCGDKDTSGNIRKIAKPWADSEPTCTFYMITNAGHNSNQDNPVEVNIHINNYLNQMVFHREGRNRIGDTHIYH</sequence>
<name>A0A919Y2J3_9BACL</name>
<reference evidence="3" key="1">
    <citation type="submission" date="2021-03" db="EMBL/GenBank/DDBJ databases">
        <title>Antimicrobial resistance genes in bacteria isolated from Japanese honey, and their potential for conferring macrolide and lincosamide resistance in the American foulbrood pathogen Paenibacillus larvae.</title>
        <authorList>
            <person name="Okamoto M."/>
            <person name="Kumagai M."/>
            <person name="Kanamori H."/>
            <person name="Takamatsu D."/>
        </authorList>
    </citation>
    <scope>NUCLEOTIDE SEQUENCE</scope>
    <source>
        <strain evidence="3">J41TS4</strain>
    </source>
</reference>
<evidence type="ECO:0000313" key="4">
    <source>
        <dbReference type="Proteomes" id="UP000678895"/>
    </source>
</evidence>
<dbReference type="GO" id="GO:0016787">
    <property type="term" value="F:hydrolase activity"/>
    <property type="evidence" value="ECO:0007669"/>
    <property type="project" value="UniProtKB-KW"/>
</dbReference>
<gene>
    <name evidence="3" type="ORF">J41TS4_06830</name>
</gene>